<evidence type="ECO:0000313" key="2">
    <source>
        <dbReference type="Proteomes" id="UP000034701"/>
    </source>
</evidence>
<reference evidence="1 2" key="1">
    <citation type="journal article" date="2015" name="Nature">
        <title>rRNA introns, odd ribosomes, and small enigmatic genomes across a large radiation of phyla.</title>
        <authorList>
            <person name="Brown C.T."/>
            <person name="Hug L.A."/>
            <person name="Thomas B.C."/>
            <person name="Sharon I."/>
            <person name="Castelle C.J."/>
            <person name="Singh A."/>
            <person name="Wilkins M.J."/>
            <person name="Williams K.H."/>
            <person name="Banfield J.F."/>
        </authorList>
    </citation>
    <scope>NUCLEOTIDE SEQUENCE [LARGE SCALE GENOMIC DNA]</scope>
</reference>
<dbReference type="EMBL" id="LBTA01000030">
    <property type="protein sequence ID" value="KKQ32080.1"/>
    <property type="molecule type" value="Genomic_DNA"/>
</dbReference>
<dbReference type="AlphaFoldDB" id="A0A0G0H0M6"/>
<sequence length="96" mass="10880">MKKLSLKAVNLPVTIFKEGKSYVAYSPALDLSTSASTYKKAQKNFSEIVGIFIEELMEMGTLDKVLRELGWQKIKSNWQPPVVVSNYFQPMNLSYA</sequence>
<accession>A0A0G0H0M6</accession>
<organism evidence="1 2">
    <name type="scientific">Candidatus Nomurabacteria bacterium GW2011_GWA1_37_20</name>
    <dbReference type="NCBI Taxonomy" id="1618729"/>
    <lineage>
        <taxon>Bacteria</taxon>
        <taxon>Candidatus Nomuraibacteriota</taxon>
    </lineage>
</organism>
<dbReference type="InterPro" id="IPR035069">
    <property type="entry name" value="TTHA1013/TTHA0281-like"/>
</dbReference>
<proteinExistence type="predicted"/>
<name>A0A0G0H0M6_9BACT</name>
<evidence type="ECO:0000313" key="1">
    <source>
        <dbReference type="EMBL" id="KKQ32080.1"/>
    </source>
</evidence>
<evidence type="ECO:0008006" key="3">
    <source>
        <dbReference type="Google" id="ProtNLM"/>
    </source>
</evidence>
<comment type="caution">
    <text evidence="1">The sequence shown here is derived from an EMBL/GenBank/DDBJ whole genome shotgun (WGS) entry which is preliminary data.</text>
</comment>
<protein>
    <recommendedName>
        <fullName evidence="3">Type II toxin-antitoxin system HicB family antitoxin</fullName>
    </recommendedName>
</protein>
<gene>
    <name evidence="1" type="ORF">US45_C0030G0006</name>
</gene>
<dbReference type="Proteomes" id="UP000034701">
    <property type="component" value="Unassembled WGS sequence"/>
</dbReference>
<dbReference type="SUPFAM" id="SSF143100">
    <property type="entry name" value="TTHA1013/TTHA0281-like"/>
    <property type="match status" value="1"/>
</dbReference>